<accession>A0A1H4CFZ6</accession>
<dbReference type="EMBL" id="FNRQ01000002">
    <property type="protein sequence ID" value="SEA59278.1"/>
    <property type="molecule type" value="Genomic_DNA"/>
</dbReference>
<gene>
    <name evidence="2" type="ORF">SAMN05192564_102295</name>
</gene>
<proteinExistence type="predicted"/>
<dbReference type="AlphaFoldDB" id="A0A1H4CFZ6"/>
<reference evidence="3" key="1">
    <citation type="submission" date="2016-10" db="EMBL/GenBank/DDBJ databases">
        <authorList>
            <person name="Varghese N."/>
            <person name="Submissions S."/>
        </authorList>
    </citation>
    <scope>NUCLEOTIDE SEQUENCE [LARGE SCALE GENOMIC DNA]</scope>
    <source>
        <strain evidence="3">LMG 24000</strain>
    </source>
</reference>
<sequence length="50" mass="5933">MNESWVTMVMGSAVLIIAVIFVAGHYRREHRRARLLRQLDRARGRHRSRC</sequence>
<organism evidence="2 3">
    <name type="scientific">Paraburkholderia sartisoli</name>
    <dbReference type="NCBI Taxonomy" id="83784"/>
    <lineage>
        <taxon>Bacteria</taxon>
        <taxon>Pseudomonadati</taxon>
        <taxon>Pseudomonadota</taxon>
        <taxon>Betaproteobacteria</taxon>
        <taxon>Burkholderiales</taxon>
        <taxon>Burkholderiaceae</taxon>
        <taxon>Paraburkholderia</taxon>
    </lineage>
</organism>
<evidence type="ECO:0000313" key="2">
    <source>
        <dbReference type="EMBL" id="SEA59278.1"/>
    </source>
</evidence>
<name>A0A1H4CFZ6_9BURK</name>
<keyword evidence="1" id="KW-1133">Transmembrane helix</keyword>
<feature type="transmembrane region" description="Helical" evidence="1">
    <location>
        <begin position="6"/>
        <end position="26"/>
    </location>
</feature>
<dbReference type="STRING" id="83784.SAMN05192564_102295"/>
<protein>
    <submittedName>
        <fullName evidence="2">Uncharacterized protein</fullName>
    </submittedName>
</protein>
<evidence type="ECO:0000256" key="1">
    <source>
        <dbReference type="SAM" id="Phobius"/>
    </source>
</evidence>
<dbReference type="Proteomes" id="UP000198638">
    <property type="component" value="Unassembled WGS sequence"/>
</dbReference>
<evidence type="ECO:0000313" key="3">
    <source>
        <dbReference type="Proteomes" id="UP000198638"/>
    </source>
</evidence>
<keyword evidence="1" id="KW-0812">Transmembrane</keyword>
<keyword evidence="3" id="KW-1185">Reference proteome</keyword>
<keyword evidence="1" id="KW-0472">Membrane</keyword>